<sequence length="184" mass="21785">MKSNHLSYLLAVVFYFLFACFSSMSQDWKKEFNEELSLLGHRNWIVITDMAYPLQNKSGIKTIYTGESYMDVLSFIDYEIKKSSHINPVIYQDQELSFLEDSDVMGIEDLKKEIAELFEKKRINYLPHDKLIARMNEVSQMFTVFILKTNMTFPYVSTFIELDCGYWSEEQENNLLSKMNKRNE</sequence>
<dbReference type="PROSITE" id="PS51257">
    <property type="entry name" value="PROKAR_LIPOPROTEIN"/>
    <property type="match status" value="1"/>
</dbReference>
<protein>
    <recommendedName>
        <fullName evidence="2">D-ribose pyranase</fullName>
    </recommendedName>
</protein>
<dbReference type="AlphaFoldDB" id="A0A645C6U5"/>
<reference evidence="1" key="1">
    <citation type="submission" date="2019-08" db="EMBL/GenBank/DDBJ databases">
        <authorList>
            <person name="Kucharzyk K."/>
            <person name="Murdoch R.W."/>
            <person name="Higgins S."/>
            <person name="Loffler F."/>
        </authorList>
    </citation>
    <scope>NUCLEOTIDE SEQUENCE</scope>
</reference>
<organism evidence="1">
    <name type="scientific">bioreactor metagenome</name>
    <dbReference type="NCBI Taxonomy" id="1076179"/>
    <lineage>
        <taxon>unclassified sequences</taxon>
        <taxon>metagenomes</taxon>
        <taxon>ecological metagenomes</taxon>
    </lineage>
</organism>
<name>A0A645C6U5_9ZZZZ</name>
<dbReference type="EMBL" id="VSSQ01024909">
    <property type="protein sequence ID" value="MPM72711.1"/>
    <property type="molecule type" value="Genomic_DNA"/>
</dbReference>
<comment type="caution">
    <text evidence="1">The sequence shown here is derived from an EMBL/GenBank/DDBJ whole genome shotgun (WGS) entry which is preliminary data.</text>
</comment>
<gene>
    <name evidence="1" type="ORF">SDC9_119687</name>
</gene>
<evidence type="ECO:0000313" key="1">
    <source>
        <dbReference type="EMBL" id="MPM72711.1"/>
    </source>
</evidence>
<evidence type="ECO:0008006" key="2">
    <source>
        <dbReference type="Google" id="ProtNLM"/>
    </source>
</evidence>
<proteinExistence type="predicted"/>
<accession>A0A645C6U5</accession>